<dbReference type="InterPro" id="IPR006059">
    <property type="entry name" value="SBP"/>
</dbReference>
<dbReference type="PATRIC" id="fig|217031.6.peg.1389"/>
<reference evidence="1 2" key="1">
    <citation type="submission" date="2015-05" db="EMBL/GenBank/DDBJ databases">
        <title>Comparison of genome.</title>
        <authorList>
            <person name="Zheng Z."/>
            <person name="Sun M."/>
        </authorList>
    </citation>
    <scope>NUCLEOTIDE SEQUENCE [LARGE SCALE GENOMIC DNA]</scope>
    <source>
        <strain evidence="1 2">G25-74</strain>
    </source>
</reference>
<evidence type="ECO:0000313" key="2">
    <source>
        <dbReference type="Proteomes" id="UP000077881"/>
    </source>
</evidence>
<protein>
    <submittedName>
        <fullName evidence="1">Uncharacterized protein</fullName>
    </submittedName>
</protein>
<dbReference type="Gene3D" id="3.40.190.10">
    <property type="entry name" value="Periplasmic binding protein-like II"/>
    <property type="match status" value="1"/>
</dbReference>
<dbReference type="PANTHER" id="PTHR43649">
    <property type="entry name" value="ARABINOSE-BINDING PROTEIN-RELATED"/>
    <property type="match status" value="1"/>
</dbReference>
<dbReference type="SUPFAM" id="SSF53850">
    <property type="entry name" value="Periplasmic binding protein-like II"/>
    <property type="match status" value="1"/>
</dbReference>
<dbReference type="PROSITE" id="PS51257">
    <property type="entry name" value="PROKAR_LIPOPROTEIN"/>
    <property type="match status" value="1"/>
</dbReference>
<comment type="caution">
    <text evidence="1">The sequence shown here is derived from an EMBL/GenBank/DDBJ whole genome shotgun (WGS) entry which is preliminary data.</text>
</comment>
<dbReference type="InterPro" id="IPR050490">
    <property type="entry name" value="Bact_solute-bd_prot1"/>
</dbReference>
<proteinExistence type="predicted"/>
<accession>A0A178A1L3</accession>
<gene>
    <name evidence="1" type="ORF">ABB05_06415</name>
</gene>
<dbReference type="Pfam" id="PF01547">
    <property type="entry name" value="SBP_bac_1"/>
    <property type="match status" value="1"/>
</dbReference>
<evidence type="ECO:0000313" key="1">
    <source>
        <dbReference type="EMBL" id="OAK73803.1"/>
    </source>
</evidence>
<dbReference type="AlphaFoldDB" id="A0A178A1L3"/>
<name>A0A178A1L3_9BACI</name>
<keyword evidence="2" id="KW-1185">Reference proteome</keyword>
<dbReference type="OrthoDB" id="9768630at2"/>
<sequence>MNLQRYLIFTIIFWGLLSLLVACSQAETNEKAETSNVSEKDKNISVKEFSNEEVTLKIATPWGQDYFMTRVGDYVEEHLPHMTLEHIDWDGSVEGLEELYASNTVPDVLLAFTGQQPLEELDSVFPLEDILEEYGVDLSYLDPLTLDEIRSRDKERRLVGIPQEVGAIGLYYNKEVFDLFGHEYPNPDESMTWDEALELATNLTGSRNGTDFCGLEMLDMEQTPLWELSANMTDPETGEVLLVTDSKFTKYMELMERYYHNQENQSEECSFANKTTAMKVGWHGFLAQWGGEDAEKEKEYLKNIDIAPVPTWSEMPGIGPSPRGIQPWVINQHSEQKEAALQFILEGVSKEYQLTLSRIGTPSAVKADEIVDQFGAENELLVDKNTKALFQNIPADPPEIKSTWDQYVLFDLEEYSESGIDIQEFLRVTAEEAEIRIEEAKGK</sequence>
<organism evidence="1 2">
    <name type="scientific">Lederbergia galactosidilytica</name>
    <dbReference type="NCBI Taxonomy" id="217031"/>
    <lineage>
        <taxon>Bacteria</taxon>
        <taxon>Bacillati</taxon>
        <taxon>Bacillota</taxon>
        <taxon>Bacilli</taxon>
        <taxon>Bacillales</taxon>
        <taxon>Bacillaceae</taxon>
        <taxon>Lederbergia</taxon>
    </lineage>
</organism>
<dbReference type="EMBL" id="LDJR01000029">
    <property type="protein sequence ID" value="OAK73803.1"/>
    <property type="molecule type" value="Genomic_DNA"/>
</dbReference>
<dbReference type="Proteomes" id="UP000077881">
    <property type="component" value="Unassembled WGS sequence"/>
</dbReference>
<dbReference type="PANTHER" id="PTHR43649:SF12">
    <property type="entry name" value="DIACETYLCHITOBIOSE BINDING PROTEIN DASA"/>
    <property type="match status" value="1"/>
</dbReference>
<dbReference type="RefSeq" id="WP_057983369.1">
    <property type="nucleotide sequence ID" value="NZ_JAGGKH010000015.1"/>
</dbReference>
<dbReference type="STRING" id="217031.ABB05_06415"/>